<protein>
    <submittedName>
        <fullName evidence="7">Aminotransferase class V-fold PLP-dependent enzyme</fullName>
    </submittedName>
</protein>
<dbReference type="InterPro" id="IPR010977">
    <property type="entry name" value="Aromatic_deC"/>
</dbReference>
<evidence type="ECO:0000256" key="2">
    <source>
        <dbReference type="ARBA" id="ARBA00009533"/>
    </source>
</evidence>
<dbReference type="RefSeq" id="WP_230730510.1">
    <property type="nucleotide sequence ID" value="NZ_JAJNDB010000001.1"/>
</dbReference>
<keyword evidence="4 6" id="KW-0663">Pyridoxal phosphate</keyword>
<keyword evidence="7" id="KW-0808">Transferase</keyword>
<evidence type="ECO:0000313" key="8">
    <source>
        <dbReference type="Proteomes" id="UP001199469"/>
    </source>
</evidence>
<dbReference type="InterPro" id="IPR002129">
    <property type="entry name" value="PyrdxlP-dep_de-COase"/>
</dbReference>
<accession>A0ABS8P5L7</accession>
<dbReference type="Gene3D" id="3.90.1150.10">
    <property type="entry name" value="Aspartate Aminotransferase, domain 1"/>
    <property type="match status" value="1"/>
</dbReference>
<dbReference type="InterPro" id="IPR015421">
    <property type="entry name" value="PyrdxlP-dep_Trfase_major"/>
</dbReference>
<dbReference type="InterPro" id="IPR015422">
    <property type="entry name" value="PyrdxlP-dep_Trfase_small"/>
</dbReference>
<organism evidence="7 8">
    <name type="scientific">Actinomycetospora endophytica</name>
    <dbReference type="NCBI Taxonomy" id="2291215"/>
    <lineage>
        <taxon>Bacteria</taxon>
        <taxon>Bacillati</taxon>
        <taxon>Actinomycetota</taxon>
        <taxon>Actinomycetes</taxon>
        <taxon>Pseudonocardiales</taxon>
        <taxon>Pseudonocardiaceae</taxon>
        <taxon>Actinomycetospora</taxon>
    </lineage>
</organism>
<evidence type="ECO:0000256" key="3">
    <source>
        <dbReference type="ARBA" id="ARBA00022793"/>
    </source>
</evidence>
<dbReference type="PANTHER" id="PTHR11999:SF70">
    <property type="entry name" value="MIP05841P"/>
    <property type="match status" value="1"/>
</dbReference>
<dbReference type="SUPFAM" id="SSF53383">
    <property type="entry name" value="PLP-dependent transferases"/>
    <property type="match status" value="1"/>
</dbReference>
<gene>
    <name evidence="7" type="ORF">LQ327_05510</name>
</gene>
<comment type="caution">
    <text evidence="7">The sequence shown here is derived from an EMBL/GenBank/DDBJ whole genome shotgun (WGS) entry which is preliminary data.</text>
</comment>
<dbReference type="InterPro" id="IPR015424">
    <property type="entry name" value="PyrdxlP-dep_Trfase"/>
</dbReference>
<evidence type="ECO:0000313" key="7">
    <source>
        <dbReference type="EMBL" id="MCD2192845.1"/>
    </source>
</evidence>
<keyword evidence="3" id="KW-0210">Decarboxylase</keyword>
<evidence type="ECO:0000256" key="5">
    <source>
        <dbReference type="ARBA" id="ARBA00023239"/>
    </source>
</evidence>
<keyword evidence="7" id="KW-0032">Aminotransferase</keyword>
<dbReference type="EMBL" id="JAJNDB010000001">
    <property type="protein sequence ID" value="MCD2192845.1"/>
    <property type="molecule type" value="Genomic_DNA"/>
</dbReference>
<evidence type="ECO:0000256" key="6">
    <source>
        <dbReference type="RuleBase" id="RU000382"/>
    </source>
</evidence>
<proteinExistence type="inferred from homology"/>
<keyword evidence="5 6" id="KW-0456">Lyase</keyword>
<comment type="cofactor">
    <cofactor evidence="1 6">
        <name>pyridoxal 5'-phosphate</name>
        <dbReference type="ChEBI" id="CHEBI:597326"/>
    </cofactor>
</comment>
<dbReference type="PANTHER" id="PTHR11999">
    <property type="entry name" value="GROUP II PYRIDOXAL-5-PHOSPHATE DECARBOXYLASE"/>
    <property type="match status" value="1"/>
</dbReference>
<dbReference type="Pfam" id="PF00282">
    <property type="entry name" value="Pyridoxal_deC"/>
    <property type="match status" value="1"/>
</dbReference>
<evidence type="ECO:0000256" key="1">
    <source>
        <dbReference type="ARBA" id="ARBA00001933"/>
    </source>
</evidence>
<reference evidence="7 8" key="1">
    <citation type="submission" date="2021-11" db="EMBL/GenBank/DDBJ databases">
        <title>Draft genome sequence of Actinomycetospora sp. SF1 isolated from the rhizosphere soil.</title>
        <authorList>
            <person name="Duangmal K."/>
            <person name="Chantavorakit T."/>
        </authorList>
    </citation>
    <scope>NUCLEOTIDE SEQUENCE [LARGE SCALE GENOMIC DNA]</scope>
    <source>
        <strain evidence="7 8">TBRC 5722</strain>
    </source>
</reference>
<name>A0ABS8P5L7_9PSEU</name>
<dbReference type="Proteomes" id="UP001199469">
    <property type="component" value="Unassembled WGS sequence"/>
</dbReference>
<dbReference type="GO" id="GO:0008483">
    <property type="term" value="F:transaminase activity"/>
    <property type="evidence" value="ECO:0007669"/>
    <property type="project" value="UniProtKB-KW"/>
</dbReference>
<keyword evidence="8" id="KW-1185">Reference proteome</keyword>
<evidence type="ECO:0000256" key="4">
    <source>
        <dbReference type="ARBA" id="ARBA00022898"/>
    </source>
</evidence>
<dbReference type="Gene3D" id="3.40.640.10">
    <property type="entry name" value="Type I PLP-dependent aspartate aminotransferase-like (Major domain)"/>
    <property type="match status" value="1"/>
</dbReference>
<comment type="similarity">
    <text evidence="2 6">Belongs to the group II decarboxylase family.</text>
</comment>
<sequence>MWDEALDRAGAWSRHWLSSVADRPVGVPIDAAAMRAGIDDRLPTTGVPAGQVLDELGAALEPGLVASGGPRYFGFVTGGALPVALGADWMVSAADQDAATFVMSPAAAVVEEIAGRWVLDLLGLPDDAAVGFVTGAQMASVACVAAARRALVGAQGWDVERDGLAGAPVPTVLVGEHAHATMIQALRLLGFGSARAVRVAVDDQGRMRADRFREALAAIAGPVLVCAQAGQVNTGVSDPFDEIADALEQREHAWLHVDGAFGLWAAAAPTRRALVAGVERADSWAVDAHKWLNVPYDAAMAIVRDRGALTGALTTSAAYLPLGDLDPATRTPENSRRARAVPVYAALRALGREGVAELVERCCALARQAADELAGQGLDILNDVVLNQVLVRPDGVDVAGIAAAVQRDGTCWIGTTVWEDRPALRFSVSNWSTTPADVTRATTRIGELVDALSSPASPGAP</sequence>